<evidence type="ECO:0000256" key="2">
    <source>
        <dbReference type="ARBA" id="ARBA00007880"/>
    </source>
</evidence>
<comment type="cofactor">
    <cofactor evidence="1">
        <name>pyridoxal 5'-phosphate</name>
        <dbReference type="ChEBI" id="CHEBI:597326"/>
    </cofactor>
</comment>
<comment type="caution">
    <text evidence="9">The sequence shown here is derived from an EMBL/GenBank/DDBJ whole genome shotgun (WGS) entry which is preliminary data.</text>
</comment>
<reference evidence="9 10" key="1">
    <citation type="submission" date="2014-01" db="EMBL/GenBank/DDBJ databases">
        <title>Plasmidome dynamics in the species complex Clostridium novyi sensu lato converts strains of independent lineages into distinctly different pathogens.</title>
        <authorList>
            <person name="Skarin H."/>
            <person name="Segerman B."/>
        </authorList>
    </citation>
    <scope>NUCLEOTIDE SEQUENCE [LARGE SCALE GENOMIC DNA]</scope>
    <source>
        <strain evidence="9 10">4552</strain>
    </source>
</reference>
<dbReference type="AlphaFoldDB" id="A0A0A0I4Y5"/>
<keyword evidence="5" id="KW-0413">Isomerase</keyword>
<dbReference type="OrthoDB" id="504078at2"/>
<dbReference type="Gene3D" id="3.20.20.10">
    <property type="entry name" value="Alanine racemase"/>
    <property type="match status" value="1"/>
</dbReference>
<dbReference type="EMBL" id="JENJ01000041">
    <property type="protein sequence ID" value="KGM95376.1"/>
    <property type="molecule type" value="Genomic_DNA"/>
</dbReference>
<evidence type="ECO:0000256" key="6">
    <source>
        <dbReference type="ARBA" id="ARBA00051193"/>
    </source>
</evidence>
<comment type="similarity">
    <text evidence="2">Belongs to the alanine racemase family.</text>
</comment>
<dbReference type="InterPro" id="IPR001608">
    <property type="entry name" value="Ala_racemase_N"/>
</dbReference>
<dbReference type="GO" id="GO:0050157">
    <property type="term" value="F:ornithine racemase activity"/>
    <property type="evidence" value="ECO:0007669"/>
    <property type="project" value="UniProtKB-EC"/>
</dbReference>
<evidence type="ECO:0000313" key="9">
    <source>
        <dbReference type="EMBL" id="KGM95376.1"/>
    </source>
</evidence>
<evidence type="ECO:0000256" key="3">
    <source>
        <dbReference type="ARBA" id="ARBA00011738"/>
    </source>
</evidence>
<dbReference type="GO" id="GO:0008784">
    <property type="term" value="F:alanine racemase activity"/>
    <property type="evidence" value="ECO:0007669"/>
    <property type="project" value="TreeGrafter"/>
</dbReference>
<protein>
    <recommendedName>
        <fullName evidence="7">ornithine racemase</fullName>
        <ecNumber evidence="7">5.1.1.12</ecNumber>
    </recommendedName>
</protein>
<comment type="catalytic activity">
    <reaction evidence="6">
        <text>L-ornithine = D-ornithine</text>
        <dbReference type="Rhea" id="RHEA:11584"/>
        <dbReference type="ChEBI" id="CHEBI:46911"/>
        <dbReference type="ChEBI" id="CHEBI:57668"/>
        <dbReference type="EC" id="5.1.1.12"/>
    </reaction>
</comment>
<proteinExistence type="inferred from homology"/>
<evidence type="ECO:0000256" key="7">
    <source>
        <dbReference type="ARBA" id="ARBA00066594"/>
    </source>
</evidence>
<dbReference type="PANTHER" id="PTHR30511">
    <property type="entry name" value="ALANINE RACEMASE"/>
    <property type="match status" value="1"/>
</dbReference>
<dbReference type="FunFam" id="3.20.20.10:FF:000013">
    <property type="entry name" value="Alanine/ornithine racemase family PLP-dependent enzyme"/>
    <property type="match status" value="1"/>
</dbReference>
<dbReference type="SUPFAM" id="SSF51419">
    <property type="entry name" value="PLP-binding barrel"/>
    <property type="match status" value="1"/>
</dbReference>
<dbReference type="GO" id="GO:0030170">
    <property type="term" value="F:pyridoxal phosphate binding"/>
    <property type="evidence" value="ECO:0007669"/>
    <property type="project" value="TreeGrafter"/>
</dbReference>
<dbReference type="GO" id="GO:0005829">
    <property type="term" value="C:cytosol"/>
    <property type="evidence" value="ECO:0007669"/>
    <property type="project" value="TreeGrafter"/>
</dbReference>
<dbReference type="CDD" id="cd06815">
    <property type="entry name" value="PLPDE_III_AR_like_1"/>
    <property type="match status" value="1"/>
</dbReference>
<gene>
    <name evidence="9" type="ORF">Z968_09225</name>
</gene>
<evidence type="ECO:0000256" key="4">
    <source>
        <dbReference type="ARBA" id="ARBA00022898"/>
    </source>
</evidence>
<name>A0A0A0I4Y5_CLONO</name>
<feature type="domain" description="Alanine racemase N-terminal" evidence="8">
    <location>
        <begin position="8"/>
        <end position="222"/>
    </location>
</feature>
<dbReference type="PANTHER" id="PTHR30511:SF3">
    <property type="entry name" value="LYSINE RACEMASE"/>
    <property type="match status" value="1"/>
</dbReference>
<dbReference type="InterPro" id="IPR000821">
    <property type="entry name" value="Ala_racemase"/>
</dbReference>
<dbReference type="InterPro" id="IPR029066">
    <property type="entry name" value="PLP-binding_barrel"/>
</dbReference>
<evidence type="ECO:0000256" key="1">
    <source>
        <dbReference type="ARBA" id="ARBA00001933"/>
    </source>
</evidence>
<dbReference type="RefSeq" id="WP_039255758.1">
    <property type="nucleotide sequence ID" value="NZ_JENJ01000041.1"/>
</dbReference>
<dbReference type="EC" id="5.1.1.12" evidence="7"/>
<sequence>MSYPQLEINTKKLKHNAKVEVETLRRIGVEVMGVNKVFNGSVETAKAIVDGGMNVVAESRIDNLKKIQCVKCEKALLRSPALSEIGDVVKYADISLNSEIQIIRELSKEAIKQNKVHKVLLMIDFGDIREGIWFENKEEIEKVLSEIKLLPNIEIYGLGTNFNCYGTALPTVKNGKMFVALARELEDKLNIKFKYLSGGNCTSYHLIDKGIFPEGINHLRIGGLHQFGIEYVEGKYLDEYYHSEMSIDKYASNLYILKGEIIELNTKPTVPVGELGVDAFLKTKEFEDKGNRRRALLAFGRQDIPEENIHPVDSNLKILGQTSDHTIIDVEDSEYDYKLGDIISFEIDYTGLLAACNSPGIEKKFI</sequence>
<accession>A0A0A0I4Y5</accession>
<evidence type="ECO:0000256" key="5">
    <source>
        <dbReference type="ARBA" id="ARBA00023235"/>
    </source>
</evidence>
<evidence type="ECO:0000313" key="10">
    <source>
        <dbReference type="Proteomes" id="UP000030012"/>
    </source>
</evidence>
<comment type="subunit">
    <text evidence="3">Homodimer.</text>
</comment>
<evidence type="ECO:0000259" key="8">
    <source>
        <dbReference type="Pfam" id="PF01168"/>
    </source>
</evidence>
<organism evidence="9 10">
    <name type="scientific">Clostridium novyi A str. 4552</name>
    <dbReference type="NCBI Taxonomy" id="1444289"/>
    <lineage>
        <taxon>Bacteria</taxon>
        <taxon>Bacillati</taxon>
        <taxon>Bacillota</taxon>
        <taxon>Clostridia</taxon>
        <taxon>Eubacteriales</taxon>
        <taxon>Clostridiaceae</taxon>
        <taxon>Clostridium</taxon>
    </lineage>
</organism>
<keyword evidence="4" id="KW-0663">Pyridoxal phosphate</keyword>
<dbReference type="Pfam" id="PF01168">
    <property type="entry name" value="Ala_racemase_N"/>
    <property type="match status" value="1"/>
</dbReference>
<dbReference type="Proteomes" id="UP000030012">
    <property type="component" value="Unassembled WGS sequence"/>
</dbReference>